<dbReference type="Proteomes" id="UP000202440">
    <property type="component" value="Chromosome"/>
</dbReference>
<accession>A0A222FGU4</accession>
<evidence type="ECO:0000313" key="2">
    <source>
        <dbReference type="Proteomes" id="UP000202440"/>
    </source>
</evidence>
<dbReference type="RefSeq" id="WP_094059015.1">
    <property type="nucleotide sequence ID" value="NZ_CP022530.1"/>
</dbReference>
<reference evidence="1 2" key="1">
    <citation type="submission" date="2017-07" db="EMBL/GenBank/DDBJ databases">
        <title>Annotated genome sequence of Bacterioplanes sanyensis isolated from Red Sea.</title>
        <authorList>
            <person name="Rehman Z.U."/>
        </authorList>
    </citation>
    <scope>NUCLEOTIDE SEQUENCE [LARGE SCALE GENOMIC DNA]</scope>
    <source>
        <strain evidence="1 2">NV9</strain>
    </source>
</reference>
<dbReference type="KEGG" id="bsan:CHH28_03560"/>
<evidence type="ECO:0000313" key="1">
    <source>
        <dbReference type="EMBL" id="ASP37806.1"/>
    </source>
</evidence>
<dbReference type="AlphaFoldDB" id="A0A222FGU4"/>
<dbReference type="EMBL" id="CP022530">
    <property type="protein sequence ID" value="ASP37806.1"/>
    <property type="molecule type" value="Genomic_DNA"/>
</dbReference>
<keyword evidence="2" id="KW-1185">Reference proteome</keyword>
<sequence length="162" mass="18533">MKARIYFLLFVSLISAALYLTWLNDQYWRDVIPQEFGLGATLHSNSDLQGIRESCGVHVFQLDDVTLNKVLSGGLGFVNTAQQARGYGDYYYRYGEWQPTPRQDWKRAENWSYELMCASMPAELQGIILDAGKQSGSYYSHGQEKVLMVLPKHKMIVFIHNG</sequence>
<organism evidence="1 2">
    <name type="scientific">Bacterioplanes sanyensis</name>
    <dbReference type="NCBI Taxonomy" id="1249553"/>
    <lineage>
        <taxon>Bacteria</taxon>
        <taxon>Pseudomonadati</taxon>
        <taxon>Pseudomonadota</taxon>
        <taxon>Gammaproteobacteria</taxon>
        <taxon>Oceanospirillales</taxon>
        <taxon>Oceanospirillaceae</taxon>
        <taxon>Bacterioplanes</taxon>
    </lineage>
</organism>
<dbReference type="OrthoDB" id="7994841at2"/>
<gene>
    <name evidence="1" type="ORF">CHH28_03560</name>
</gene>
<proteinExistence type="predicted"/>
<protein>
    <submittedName>
        <fullName evidence="1">Uncharacterized protein</fullName>
    </submittedName>
</protein>
<name>A0A222FGU4_9GAMM</name>